<proteinExistence type="predicted"/>
<feature type="compositionally biased region" description="Polar residues" evidence="1">
    <location>
        <begin position="45"/>
        <end position="60"/>
    </location>
</feature>
<evidence type="ECO:0000313" key="4">
    <source>
        <dbReference type="EMBL" id="PKZ80796.1"/>
    </source>
</evidence>
<evidence type="ECO:0000259" key="2">
    <source>
        <dbReference type="Pfam" id="PF03235"/>
    </source>
</evidence>
<dbReference type="Proteomes" id="UP000234847">
    <property type="component" value="Unassembled WGS sequence"/>
</dbReference>
<evidence type="ECO:0000259" key="3">
    <source>
        <dbReference type="Pfam" id="PF25202"/>
    </source>
</evidence>
<accession>A0AAX0VII5</accession>
<feature type="domain" description="GmrSD restriction endonucleases N-terminal" evidence="2">
    <location>
        <begin position="69"/>
        <end position="246"/>
    </location>
</feature>
<dbReference type="InterPro" id="IPR004919">
    <property type="entry name" value="GmrSD_N"/>
</dbReference>
<dbReference type="Pfam" id="PF25202">
    <property type="entry name" value="DUF7834"/>
    <property type="match status" value="1"/>
</dbReference>
<name>A0AAX0VII5_MICLU</name>
<dbReference type="PANTHER" id="PTHR35149">
    <property type="entry name" value="SLL5132 PROTEIN"/>
    <property type="match status" value="1"/>
</dbReference>
<comment type="caution">
    <text evidence="4">The sequence shown here is derived from an EMBL/GenBank/DDBJ whole genome shotgun (WGS) entry which is preliminary data.</text>
</comment>
<reference evidence="4 5" key="1">
    <citation type="submission" date="2017-12" db="EMBL/GenBank/DDBJ databases">
        <title>Phylogenetic diversity of female urinary microbiome.</title>
        <authorList>
            <person name="Thomas-White K."/>
            <person name="Wolfe A.J."/>
        </authorList>
    </citation>
    <scope>NUCLEOTIDE SEQUENCE [LARGE SCALE GENOMIC DNA]</scope>
    <source>
        <strain evidence="4 5">UMB0038</strain>
    </source>
</reference>
<dbReference type="Pfam" id="PF03235">
    <property type="entry name" value="GmrSD_N"/>
    <property type="match status" value="1"/>
</dbReference>
<feature type="region of interest" description="Disordered" evidence="1">
    <location>
        <begin position="1"/>
        <end position="60"/>
    </location>
</feature>
<evidence type="ECO:0000313" key="5">
    <source>
        <dbReference type="Proteomes" id="UP000234847"/>
    </source>
</evidence>
<protein>
    <recommendedName>
        <fullName evidence="6">DUF262 domain-containing protein</fullName>
    </recommendedName>
</protein>
<organism evidence="4 5">
    <name type="scientific">Micrococcus luteus</name>
    <name type="common">Micrococcus lysodeikticus</name>
    <dbReference type="NCBI Taxonomy" id="1270"/>
    <lineage>
        <taxon>Bacteria</taxon>
        <taxon>Bacillati</taxon>
        <taxon>Actinomycetota</taxon>
        <taxon>Actinomycetes</taxon>
        <taxon>Micrococcales</taxon>
        <taxon>Micrococcaceae</taxon>
        <taxon>Micrococcus</taxon>
    </lineage>
</organism>
<sequence>MAGAGWAHPRRGRGRLGRAGAHGRRRLMKTRPTALDAAVDHPRGAQSNAQGPGTGRSGSLTANVMTVADALRDPRLRIPEYQRPYTWSTTNTGQLVEDIRRFRAAASYRIGTMIVHVEGGWLDIVDGQQRYMTFALIALALQEVLGNTAERAEHQRAALDRAAAIELPPGRRDVSECHVIENHRLILQTFRSWDSSEVEDFADYFLDRCTLVRLTVTDLDAAFQMFDSQNTRGRPLLPTDLLKAYHLRAYGETTTDRGAIMAAVKDWESTPPDEINHLFSRLLYPVVRWSAGESLPRDGFTSAQIGAFKGISAGAASFGRLPWAHGLLMAKAHVDDYNTRNAALIAHGALAPLEFPFQLSQPIIDGEMFFRFVRHYTSLARTLGVSATEADQTVQDDARRHREIRRVHAITGLVRSSGNGAGYRYTQELYGALLLAYADRFGAEDLERAALVLARHAFALRTRLRRVYPRSTELHALGLNKAVDSAEQVNLFRLMMGTMDPAAITGRVAALPGPYVDEASPVERLYSDTPWDTEEAHDAD</sequence>
<gene>
    <name evidence="4" type="ORF">CYJ95_10545</name>
</gene>
<feature type="compositionally biased region" description="Basic residues" evidence="1">
    <location>
        <begin position="8"/>
        <end position="29"/>
    </location>
</feature>
<feature type="domain" description="DUF7834" evidence="3">
    <location>
        <begin position="261"/>
        <end position="505"/>
    </location>
</feature>
<dbReference type="EMBL" id="PKJT01000013">
    <property type="protein sequence ID" value="PKZ80796.1"/>
    <property type="molecule type" value="Genomic_DNA"/>
</dbReference>
<evidence type="ECO:0008006" key="6">
    <source>
        <dbReference type="Google" id="ProtNLM"/>
    </source>
</evidence>
<dbReference type="PANTHER" id="PTHR35149:SF2">
    <property type="entry name" value="DUF262 DOMAIN-CONTAINING PROTEIN"/>
    <property type="match status" value="1"/>
</dbReference>
<dbReference type="InterPro" id="IPR057156">
    <property type="entry name" value="DUF7834"/>
</dbReference>
<evidence type="ECO:0000256" key="1">
    <source>
        <dbReference type="SAM" id="MobiDB-lite"/>
    </source>
</evidence>
<dbReference type="AlphaFoldDB" id="A0AAX0VII5"/>